<dbReference type="Pfam" id="PF00465">
    <property type="entry name" value="Fe-ADH"/>
    <property type="match status" value="1"/>
</dbReference>
<dbReference type="Pfam" id="PF25137">
    <property type="entry name" value="ADH_Fe_C"/>
    <property type="match status" value="1"/>
</dbReference>
<dbReference type="Gene3D" id="1.20.1090.10">
    <property type="entry name" value="Dehydroquinate synthase-like - alpha domain"/>
    <property type="match status" value="1"/>
</dbReference>
<dbReference type="Gene3D" id="3.40.50.1970">
    <property type="match status" value="1"/>
</dbReference>
<dbReference type="InterPro" id="IPR042157">
    <property type="entry name" value="HOT"/>
</dbReference>
<gene>
    <name evidence="13" type="primary">LOC107067499</name>
</gene>
<keyword evidence="7" id="KW-0496">Mitochondrion</keyword>
<evidence type="ECO:0000256" key="8">
    <source>
        <dbReference type="ARBA" id="ARBA00024921"/>
    </source>
</evidence>
<evidence type="ECO:0000256" key="5">
    <source>
        <dbReference type="ARBA" id="ARBA00022946"/>
    </source>
</evidence>
<feature type="domain" description="Fe-containing alcohol dehydrogenase-like C-terminal" evidence="11">
    <location>
        <begin position="277"/>
        <end position="466"/>
    </location>
</feature>
<keyword evidence="6" id="KW-0560">Oxidoreductase</keyword>
<dbReference type="GeneID" id="107067499"/>
<comment type="function">
    <text evidence="8">Catalyzes the cofactor-independent reversible oxidation of gamma-hydroxybutyrate (GHB) to succinic semialdehyde (SSA) coupled to reduction of 2-ketoglutarate (2-KG) to D-2-hydroxyglutarate (D-2-HG). L-3-hydroxybutyrate (L-3-OHB) is also a substrate for HOT when using 2-KG as hydrogen acceptor, resulting in the formation of D-2-HG.</text>
</comment>
<evidence type="ECO:0000256" key="4">
    <source>
        <dbReference type="ARBA" id="ARBA00013182"/>
    </source>
</evidence>
<evidence type="ECO:0000256" key="1">
    <source>
        <dbReference type="ARBA" id="ARBA00000813"/>
    </source>
</evidence>
<dbReference type="RefSeq" id="XP_015178568.1">
    <property type="nucleotide sequence ID" value="XM_015323082.1"/>
</dbReference>
<dbReference type="InterPro" id="IPR039697">
    <property type="entry name" value="Alcohol_dehydrogenase_Fe"/>
</dbReference>
<comment type="catalytic activity">
    <reaction evidence="1">
        <text>(S)-3-hydroxybutanoate + 2-oxoglutarate = (R)-2-hydroxyglutarate + acetoacetate</text>
        <dbReference type="Rhea" id="RHEA:23048"/>
        <dbReference type="ChEBI" id="CHEBI:11047"/>
        <dbReference type="ChEBI" id="CHEBI:13705"/>
        <dbReference type="ChEBI" id="CHEBI:15801"/>
        <dbReference type="ChEBI" id="CHEBI:16810"/>
        <dbReference type="EC" id="1.1.99.24"/>
    </reaction>
</comment>
<reference evidence="13" key="1">
    <citation type="submission" date="2025-08" db="UniProtKB">
        <authorList>
            <consortium name="RefSeq"/>
        </authorList>
    </citation>
    <scope>IDENTIFICATION</scope>
    <source>
        <tissue evidence="13">Whole body</tissue>
    </source>
</reference>
<protein>
    <recommendedName>
        <fullName evidence="4">hydroxyacid-oxoacid transhydrogenase</fullName>
        <ecNumber evidence="4">1.1.99.24</ecNumber>
    </recommendedName>
</protein>
<comment type="catalytic activity">
    <reaction evidence="9">
        <text>4-hydroxybutanoate + 2-oxoglutarate = (R)-2-hydroxyglutarate + succinate semialdehyde</text>
        <dbReference type="Rhea" id="RHEA:24734"/>
        <dbReference type="ChEBI" id="CHEBI:15801"/>
        <dbReference type="ChEBI" id="CHEBI:16724"/>
        <dbReference type="ChEBI" id="CHEBI:16810"/>
        <dbReference type="ChEBI" id="CHEBI:57706"/>
        <dbReference type="EC" id="1.1.99.24"/>
    </reaction>
</comment>
<evidence type="ECO:0000313" key="12">
    <source>
        <dbReference type="Proteomes" id="UP000694924"/>
    </source>
</evidence>
<evidence type="ECO:0000256" key="3">
    <source>
        <dbReference type="ARBA" id="ARBA00010005"/>
    </source>
</evidence>
<evidence type="ECO:0000259" key="10">
    <source>
        <dbReference type="Pfam" id="PF00465"/>
    </source>
</evidence>
<keyword evidence="12" id="KW-1185">Reference proteome</keyword>
<dbReference type="SUPFAM" id="SSF56796">
    <property type="entry name" value="Dehydroquinate synthase-like"/>
    <property type="match status" value="1"/>
</dbReference>
<accession>A0ABM1IED1</accession>
<evidence type="ECO:0000256" key="2">
    <source>
        <dbReference type="ARBA" id="ARBA00004173"/>
    </source>
</evidence>
<comment type="subcellular location">
    <subcellularLocation>
        <location evidence="2">Mitochondrion</location>
    </subcellularLocation>
</comment>
<dbReference type="PANTHER" id="PTHR11496:SF83">
    <property type="entry name" value="HYDROXYACID-OXOACID TRANSHYDROGENASE, MITOCHONDRIAL"/>
    <property type="match status" value="1"/>
</dbReference>
<name>A0ABM1IED1_POLDO</name>
<sequence length="470" mass="51362">MLPRRRVVELLQVISSQSCRCPAHGNPGGIEHGKTRSTTANTIPSKEYAFEMACSTVRYGIGVTRELGQDIQNLGAKKICLMTDSNLVNLQPVKTAIDSLTKYGIEFEVYDEVRVEPTEGSLQNSIEFSKRGKFDAFVAVGGGSVMDTCKAANLYSSDPNADFLDYVNAPIGKGKPILVNLKPLIAIPTTTGTGSETTGVSIFDYRPLKAKTGIANRALRPTLGLIDPKHTLSLPQKVCAYSGFDVLCHALESFTAIPYTERTPCPPNPILRPAYQGSNPISDVWARYALQVMRKYFERAVYKEDDLEARSNMHLASTMAGVGFGNAGVHLCHGLSYSISGNVRNFQPEGYSKDHPIIPHGLSVVISAPAVFSFTGIACPERHLEAAELLGTDVKGAKRADAGKILADTVRKYMRIMKVENGLTELGFKKDDINTLVKGTLPQHRITKLAPREQSEEDLAKLFENSFTIY</sequence>
<evidence type="ECO:0000256" key="9">
    <source>
        <dbReference type="ARBA" id="ARBA00049496"/>
    </source>
</evidence>
<evidence type="ECO:0000256" key="6">
    <source>
        <dbReference type="ARBA" id="ARBA00023002"/>
    </source>
</evidence>
<dbReference type="Proteomes" id="UP000694924">
    <property type="component" value="Unplaced"/>
</dbReference>
<organism evidence="12 13">
    <name type="scientific">Polistes dominula</name>
    <name type="common">European paper wasp</name>
    <name type="synonym">Vespa dominula</name>
    <dbReference type="NCBI Taxonomy" id="743375"/>
    <lineage>
        <taxon>Eukaryota</taxon>
        <taxon>Metazoa</taxon>
        <taxon>Ecdysozoa</taxon>
        <taxon>Arthropoda</taxon>
        <taxon>Hexapoda</taxon>
        <taxon>Insecta</taxon>
        <taxon>Pterygota</taxon>
        <taxon>Neoptera</taxon>
        <taxon>Endopterygota</taxon>
        <taxon>Hymenoptera</taxon>
        <taxon>Apocrita</taxon>
        <taxon>Aculeata</taxon>
        <taxon>Vespoidea</taxon>
        <taxon>Vespidae</taxon>
        <taxon>Polistinae</taxon>
        <taxon>Polistini</taxon>
        <taxon>Polistes</taxon>
    </lineage>
</organism>
<feature type="domain" description="Alcohol dehydrogenase iron-type/glycerol dehydrogenase GldA" evidence="10">
    <location>
        <begin position="56"/>
        <end position="228"/>
    </location>
</feature>
<evidence type="ECO:0000259" key="11">
    <source>
        <dbReference type="Pfam" id="PF25137"/>
    </source>
</evidence>
<evidence type="ECO:0000256" key="7">
    <source>
        <dbReference type="ARBA" id="ARBA00023128"/>
    </source>
</evidence>
<dbReference type="PANTHER" id="PTHR11496">
    <property type="entry name" value="ALCOHOL DEHYDROGENASE"/>
    <property type="match status" value="1"/>
</dbReference>
<comment type="similarity">
    <text evidence="3">Belongs to the iron-containing alcohol dehydrogenase family. Hydroxyacid-oxoacid transhydrogenase subfamily.</text>
</comment>
<proteinExistence type="inferred from homology"/>
<dbReference type="InterPro" id="IPR056798">
    <property type="entry name" value="ADH_Fe_C"/>
</dbReference>
<dbReference type="EC" id="1.1.99.24" evidence="4"/>
<keyword evidence="5" id="KW-0809">Transit peptide</keyword>
<dbReference type="CDD" id="cd08190">
    <property type="entry name" value="HOT"/>
    <property type="match status" value="1"/>
</dbReference>
<evidence type="ECO:0000313" key="13">
    <source>
        <dbReference type="RefSeq" id="XP_015178568.1"/>
    </source>
</evidence>
<dbReference type="InterPro" id="IPR001670">
    <property type="entry name" value="ADH_Fe/GldA"/>
</dbReference>